<feature type="region of interest" description="Disordered" evidence="4">
    <location>
        <begin position="211"/>
        <end position="277"/>
    </location>
</feature>
<sequence>MVLWRPRVTLPSACDLQPCSQSDFEALQGRDRLNAAADQILQQDEEFAARLLSDPAYEIENRSVKFHDGESTFQSVRMSRTASFGPDGSSGSSLPTSQAPSSGSETSLSESRASSVSRRDFDIILEKSRVYTRTESNDSDMSFTSSAVRSHAWSMLSLNDISIVAVFRLPITLADIECFGPGLTFTALLKGESPQVATSQQEVAVLLMGPNSKQDNVTTSLTPPPTEANPQDTTSQTAANHAESQNTQLTAFNPKTRAPIRGGNRTPEEKAAEDPRYVDNKRVVATIKAVVVGDSNTAKNTTLISYTTGKFPTEYMPTVFGSHAVAVLIGEDPYLLELHDTTGEEDYERLRPLGYVETDVFLVFARVGSPQSYDSIEEKWVPEIQHHRPRTPFIMVGINCPNEGRDLPRSEITRVSDYKALGEAMARRVGAVKYLECDILSQLQLKDVFNEAIVAALEPPRQKRKGLRRSWRPRFLDAVKETKEEESSH</sequence>
<accession>A0A9P9DH38</accession>
<dbReference type="Pfam" id="PF00071">
    <property type="entry name" value="Ras"/>
    <property type="match status" value="1"/>
</dbReference>
<dbReference type="NCBIfam" id="TIGR00231">
    <property type="entry name" value="small_GTP"/>
    <property type="match status" value="1"/>
</dbReference>
<evidence type="ECO:0000256" key="1">
    <source>
        <dbReference type="ARBA" id="ARBA00022481"/>
    </source>
</evidence>
<feature type="compositionally biased region" description="Polar residues" evidence="4">
    <location>
        <begin position="89"/>
        <end position="100"/>
    </location>
</feature>
<keyword evidence="6" id="KW-1185">Reference proteome</keyword>
<reference evidence="5" key="1">
    <citation type="journal article" date="2021" name="Nat. Commun.">
        <title>Genetic determinants of endophytism in the Arabidopsis root mycobiome.</title>
        <authorList>
            <person name="Mesny F."/>
            <person name="Miyauchi S."/>
            <person name="Thiergart T."/>
            <person name="Pickel B."/>
            <person name="Atanasova L."/>
            <person name="Karlsson M."/>
            <person name="Huettel B."/>
            <person name="Barry K.W."/>
            <person name="Haridas S."/>
            <person name="Chen C."/>
            <person name="Bauer D."/>
            <person name="Andreopoulos W."/>
            <person name="Pangilinan J."/>
            <person name="LaButti K."/>
            <person name="Riley R."/>
            <person name="Lipzen A."/>
            <person name="Clum A."/>
            <person name="Drula E."/>
            <person name="Henrissat B."/>
            <person name="Kohler A."/>
            <person name="Grigoriev I.V."/>
            <person name="Martin F.M."/>
            <person name="Hacquard S."/>
        </authorList>
    </citation>
    <scope>NUCLEOTIDE SEQUENCE</scope>
    <source>
        <strain evidence="5">MPI-CAGE-AT-0147</strain>
    </source>
</reference>
<dbReference type="Proteomes" id="UP000738349">
    <property type="component" value="Unassembled WGS sequence"/>
</dbReference>
<dbReference type="PROSITE" id="PS51419">
    <property type="entry name" value="RAB"/>
    <property type="match status" value="1"/>
</dbReference>
<feature type="compositionally biased region" description="Polar residues" evidence="4">
    <location>
        <begin position="228"/>
        <end position="253"/>
    </location>
</feature>
<dbReference type="GO" id="GO:0007264">
    <property type="term" value="P:small GTPase-mediated signal transduction"/>
    <property type="evidence" value="ECO:0007669"/>
    <property type="project" value="InterPro"/>
</dbReference>
<evidence type="ECO:0000313" key="6">
    <source>
        <dbReference type="Proteomes" id="UP000738349"/>
    </source>
</evidence>
<dbReference type="PRINTS" id="PR00449">
    <property type="entry name" value="RASTRNSFRMNG"/>
</dbReference>
<dbReference type="InterPro" id="IPR001806">
    <property type="entry name" value="Small_GTPase"/>
</dbReference>
<protein>
    <submittedName>
        <fullName evidence="5">Ras family-domain-containing protein</fullName>
    </submittedName>
</protein>
<evidence type="ECO:0000256" key="4">
    <source>
        <dbReference type="SAM" id="MobiDB-lite"/>
    </source>
</evidence>
<feature type="compositionally biased region" description="Polar residues" evidence="4">
    <location>
        <begin position="211"/>
        <end position="221"/>
    </location>
</feature>
<feature type="compositionally biased region" description="Low complexity" evidence="4">
    <location>
        <begin position="101"/>
        <end position="113"/>
    </location>
</feature>
<name>A0A9P9DH38_9HYPO</name>
<dbReference type="SMART" id="SM00174">
    <property type="entry name" value="RHO"/>
    <property type="match status" value="1"/>
</dbReference>
<dbReference type="PROSITE" id="PS51420">
    <property type="entry name" value="RHO"/>
    <property type="match status" value="1"/>
</dbReference>
<dbReference type="InterPro" id="IPR027417">
    <property type="entry name" value="P-loop_NTPase"/>
</dbReference>
<proteinExistence type="predicted"/>
<dbReference type="OrthoDB" id="19923at2759"/>
<dbReference type="AlphaFoldDB" id="A0A9P9DH38"/>
<feature type="region of interest" description="Disordered" evidence="4">
    <location>
        <begin position="80"/>
        <end position="113"/>
    </location>
</feature>
<keyword evidence="3" id="KW-0342">GTP-binding</keyword>
<evidence type="ECO:0000256" key="3">
    <source>
        <dbReference type="ARBA" id="ARBA00023134"/>
    </source>
</evidence>
<organism evidence="5 6">
    <name type="scientific">Dactylonectria macrodidyma</name>
    <dbReference type="NCBI Taxonomy" id="307937"/>
    <lineage>
        <taxon>Eukaryota</taxon>
        <taxon>Fungi</taxon>
        <taxon>Dikarya</taxon>
        <taxon>Ascomycota</taxon>
        <taxon>Pezizomycotina</taxon>
        <taxon>Sordariomycetes</taxon>
        <taxon>Hypocreomycetidae</taxon>
        <taxon>Hypocreales</taxon>
        <taxon>Nectriaceae</taxon>
        <taxon>Dactylonectria</taxon>
    </lineage>
</organism>
<dbReference type="PANTHER" id="PTHR24072">
    <property type="entry name" value="RHO FAMILY GTPASE"/>
    <property type="match status" value="1"/>
</dbReference>
<keyword evidence="2" id="KW-0547">Nucleotide-binding</keyword>
<dbReference type="GO" id="GO:0005525">
    <property type="term" value="F:GTP binding"/>
    <property type="evidence" value="ECO:0007669"/>
    <property type="project" value="UniProtKB-KW"/>
</dbReference>
<dbReference type="GO" id="GO:0003924">
    <property type="term" value="F:GTPase activity"/>
    <property type="evidence" value="ECO:0007669"/>
    <property type="project" value="InterPro"/>
</dbReference>
<dbReference type="Gene3D" id="3.40.50.300">
    <property type="entry name" value="P-loop containing nucleotide triphosphate hydrolases"/>
    <property type="match status" value="1"/>
</dbReference>
<dbReference type="PROSITE" id="PS51421">
    <property type="entry name" value="RAS"/>
    <property type="match status" value="1"/>
</dbReference>
<dbReference type="InterPro" id="IPR005225">
    <property type="entry name" value="Small_GTP-bd"/>
</dbReference>
<dbReference type="EMBL" id="JAGMUV010000025">
    <property type="protein sequence ID" value="KAH7120495.1"/>
    <property type="molecule type" value="Genomic_DNA"/>
</dbReference>
<gene>
    <name evidence="5" type="ORF">EDB81DRAFT_814318</name>
</gene>
<dbReference type="InterPro" id="IPR003578">
    <property type="entry name" value="Small_GTPase_Rho"/>
</dbReference>
<evidence type="ECO:0000256" key="2">
    <source>
        <dbReference type="ARBA" id="ARBA00022741"/>
    </source>
</evidence>
<dbReference type="SUPFAM" id="SSF52540">
    <property type="entry name" value="P-loop containing nucleoside triphosphate hydrolases"/>
    <property type="match status" value="1"/>
</dbReference>
<feature type="compositionally biased region" description="Basic and acidic residues" evidence="4">
    <location>
        <begin position="266"/>
        <end position="277"/>
    </location>
</feature>
<dbReference type="SMART" id="SM00173">
    <property type="entry name" value="RAS"/>
    <property type="match status" value="1"/>
</dbReference>
<comment type="caution">
    <text evidence="5">The sequence shown here is derived from an EMBL/GenBank/DDBJ whole genome shotgun (WGS) entry which is preliminary data.</text>
</comment>
<keyword evidence="1" id="KW-0488">Methylation</keyword>
<evidence type="ECO:0000313" key="5">
    <source>
        <dbReference type="EMBL" id="KAH7120495.1"/>
    </source>
</evidence>
<dbReference type="SMART" id="SM00175">
    <property type="entry name" value="RAB"/>
    <property type="match status" value="1"/>
</dbReference>